<reference evidence="9" key="1">
    <citation type="submission" date="2021-01" db="EMBL/GenBank/DDBJ databases">
        <authorList>
            <consortium name="Genoscope - CEA"/>
            <person name="William W."/>
        </authorList>
    </citation>
    <scope>NUCLEOTIDE SEQUENCE</scope>
</reference>
<keyword evidence="7" id="KW-0812">Transmembrane</keyword>
<dbReference type="GO" id="GO:0008270">
    <property type="term" value="F:zinc ion binding"/>
    <property type="evidence" value="ECO:0007669"/>
    <property type="project" value="TreeGrafter"/>
</dbReference>
<evidence type="ECO:0000256" key="2">
    <source>
        <dbReference type="ARBA" id="ARBA00005975"/>
    </source>
</evidence>
<evidence type="ECO:0000256" key="7">
    <source>
        <dbReference type="SAM" id="Phobius"/>
    </source>
</evidence>
<dbReference type="PANTHER" id="PTHR23292">
    <property type="entry name" value="LIPOPOLYSACCHARIDE-INDUCED TUMOR NECROSIS FACTOR-ALPHA FACTOR"/>
    <property type="match status" value="1"/>
</dbReference>
<dbReference type="SMART" id="SM00714">
    <property type="entry name" value="LITAF"/>
    <property type="match status" value="1"/>
</dbReference>
<evidence type="ECO:0000313" key="10">
    <source>
        <dbReference type="Proteomes" id="UP000692954"/>
    </source>
</evidence>
<evidence type="ECO:0000259" key="8">
    <source>
        <dbReference type="PROSITE" id="PS51837"/>
    </source>
</evidence>
<keyword evidence="5 7" id="KW-0472">Membrane</keyword>
<comment type="caution">
    <text evidence="9">The sequence shown here is derived from an EMBL/GenBank/DDBJ whole genome shotgun (WGS) entry which is preliminary data.</text>
</comment>
<gene>
    <name evidence="9" type="ORF">PSON_ATCC_30995.1.T0360115</name>
</gene>
<keyword evidence="3" id="KW-0479">Metal-binding</keyword>
<accession>A0A8S1MCV5</accession>
<evidence type="ECO:0000256" key="5">
    <source>
        <dbReference type="ARBA" id="ARBA00023136"/>
    </source>
</evidence>
<keyword evidence="7" id="KW-1133">Transmembrane helix</keyword>
<evidence type="ECO:0000256" key="4">
    <source>
        <dbReference type="ARBA" id="ARBA00022833"/>
    </source>
</evidence>
<feature type="domain" description="LITAF" evidence="8">
    <location>
        <begin position="83"/>
        <end position="168"/>
    </location>
</feature>
<dbReference type="OrthoDB" id="5599753at2759"/>
<feature type="transmembrane region" description="Helical" evidence="7">
    <location>
        <begin position="121"/>
        <end position="142"/>
    </location>
</feature>
<evidence type="ECO:0000256" key="6">
    <source>
        <dbReference type="SAM" id="MobiDB-lite"/>
    </source>
</evidence>
<protein>
    <recommendedName>
        <fullName evidence="8">LITAF domain-containing protein</fullName>
    </recommendedName>
</protein>
<organism evidence="9 10">
    <name type="scientific">Paramecium sonneborni</name>
    <dbReference type="NCBI Taxonomy" id="65129"/>
    <lineage>
        <taxon>Eukaryota</taxon>
        <taxon>Sar</taxon>
        <taxon>Alveolata</taxon>
        <taxon>Ciliophora</taxon>
        <taxon>Intramacronucleata</taxon>
        <taxon>Oligohymenophorea</taxon>
        <taxon>Peniculida</taxon>
        <taxon>Parameciidae</taxon>
        <taxon>Paramecium</taxon>
    </lineage>
</organism>
<dbReference type="GO" id="GO:0016020">
    <property type="term" value="C:membrane"/>
    <property type="evidence" value="ECO:0007669"/>
    <property type="project" value="UniProtKB-SubCell"/>
</dbReference>
<evidence type="ECO:0000313" key="9">
    <source>
        <dbReference type="EMBL" id="CAD8077409.1"/>
    </source>
</evidence>
<comment type="subcellular location">
    <subcellularLocation>
        <location evidence="1">Membrane</location>
        <topology evidence="1">Peripheral membrane protein</topology>
    </subcellularLocation>
</comment>
<dbReference type="Proteomes" id="UP000692954">
    <property type="component" value="Unassembled WGS sequence"/>
</dbReference>
<evidence type="ECO:0000256" key="3">
    <source>
        <dbReference type="ARBA" id="ARBA00022723"/>
    </source>
</evidence>
<name>A0A8S1MCV5_9CILI</name>
<keyword evidence="10" id="KW-1185">Reference proteome</keyword>
<dbReference type="InterPro" id="IPR037519">
    <property type="entry name" value="LITAF_fam"/>
</dbReference>
<dbReference type="AlphaFoldDB" id="A0A8S1MCV5"/>
<evidence type="ECO:0000256" key="1">
    <source>
        <dbReference type="ARBA" id="ARBA00004170"/>
    </source>
</evidence>
<dbReference type="InterPro" id="IPR006629">
    <property type="entry name" value="LITAF"/>
</dbReference>
<dbReference type="PROSITE" id="PS51837">
    <property type="entry name" value="LITAF"/>
    <property type="match status" value="1"/>
</dbReference>
<dbReference type="EMBL" id="CAJJDN010000036">
    <property type="protein sequence ID" value="CAD8077409.1"/>
    <property type="molecule type" value="Genomic_DNA"/>
</dbReference>
<comment type="similarity">
    <text evidence="2">Belongs to the CDIP1/LITAF family.</text>
</comment>
<proteinExistence type="inferred from homology"/>
<dbReference type="PANTHER" id="PTHR23292:SF6">
    <property type="entry name" value="FI16602P1-RELATED"/>
    <property type="match status" value="1"/>
</dbReference>
<dbReference type="Pfam" id="PF10601">
    <property type="entry name" value="zf-LITAF-like"/>
    <property type="match status" value="1"/>
</dbReference>
<keyword evidence="4" id="KW-0862">Zinc</keyword>
<feature type="region of interest" description="Disordered" evidence="6">
    <location>
        <begin position="33"/>
        <end position="54"/>
    </location>
</feature>
<sequence>MQYNQANNQQGQYPNNYISQQYPEQYPQYPQQYPAQSQQFPQYPNQPNQPYMDNNIPNGQPVNQGYQTSQQYQQVQQPYITNVAILVPTPIQISAEGMRFPVQIKCQFCQQVGITIVENRIGNGTICASILVLLLCWPLFWLPCCLEDCKDKIHLCQNCGKIVGQKEYELC</sequence>